<feature type="chain" id="PRO_5015855378" evidence="2">
    <location>
        <begin position="21"/>
        <end position="314"/>
    </location>
</feature>
<dbReference type="InterPro" id="IPR048661">
    <property type="entry name" value="CPL1-like"/>
</dbReference>
<dbReference type="Proteomes" id="UP000249464">
    <property type="component" value="Unassembled WGS sequence"/>
</dbReference>
<dbReference type="InterPro" id="IPR038955">
    <property type="entry name" value="PriA/CPL1_fungi"/>
</dbReference>
<dbReference type="Pfam" id="PF21671">
    <property type="entry name" value="CPL1-like"/>
    <property type="match status" value="1"/>
</dbReference>
<accession>A0A2X0PIY4</accession>
<reference evidence="4 5" key="1">
    <citation type="submission" date="2016-11" db="EMBL/GenBank/DDBJ databases">
        <authorList>
            <person name="Jaros S."/>
            <person name="Januszkiewicz K."/>
            <person name="Wedrychowicz H."/>
        </authorList>
    </citation>
    <scope>NUCLEOTIDE SEQUENCE [LARGE SCALE GENOMIC DNA]</scope>
</reference>
<feature type="region of interest" description="Disordered" evidence="1">
    <location>
        <begin position="81"/>
        <end position="125"/>
    </location>
</feature>
<keyword evidence="5" id="KW-1185">Reference proteome</keyword>
<dbReference type="EMBL" id="FQNC01000069">
    <property type="protein sequence ID" value="SGZ08754.1"/>
    <property type="molecule type" value="Genomic_DNA"/>
</dbReference>
<name>A0A2X0PIY4_9BASI</name>
<proteinExistence type="predicted"/>
<organism evidence="4 5">
    <name type="scientific">Microbotryum silenes-dioicae</name>
    <dbReference type="NCBI Taxonomy" id="796604"/>
    <lineage>
        <taxon>Eukaryota</taxon>
        <taxon>Fungi</taxon>
        <taxon>Dikarya</taxon>
        <taxon>Basidiomycota</taxon>
        <taxon>Pucciniomycotina</taxon>
        <taxon>Microbotryomycetes</taxon>
        <taxon>Microbotryales</taxon>
        <taxon>Microbotryaceae</taxon>
        <taxon>Microbotryum</taxon>
    </lineage>
</organism>
<evidence type="ECO:0000313" key="5">
    <source>
        <dbReference type="Proteomes" id="UP000249464"/>
    </source>
</evidence>
<keyword evidence="2" id="KW-0732">Signal</keyword>
<feature type="signal peptide" evidence="2">
    <location>
        <begin position="1"/>
        <end position="20"/>
    </location>
</feature>
<dbReference type="PANTHER" id="PTHR35192">
    <property type="entry name" value="PROTEIN, PUTATIVE-RELATED"/>
    <property type="match status" value="1"/>
</dbReference>
<evidence type="ECO:0000313" key="4">
    <source>
        <dbReference type="EMBL" id="SGZ08754.1"/>
    </source>
</evidence>
<protein>
    <submittedName>
        <fullName evidence="4">BQ5605_C030g10814 protein</fullName>
    </submittedName>
</protein>
<feature type="region of interest" description="Disordered" evidence="1">
    <location>
        <begin position="26"/>
        <end position="47"/>
    </location>
</feature>
<evidence type="ECO:0000256" key="1">
    <source>
        <dbReference type="SAM" id="MobiDB-lite"/>
    </source>
</evidence>
<dbReference type="PANTHER" id="PTHR35192:SF2">
    <property type="entry name" value="APPLE DOMAIN-CONTAINING PROTEIN"/>
    <property type="match status" value="1"/>
</dbReference>
<feature type="compositionally biased region" description="Acidic residues" evidence="1">
    <location>
        <begin position="85"/>
        <end position="94"/>
    </location>
</feature>
<evidence type="ECO:0000259" key="3">
    <source>
        <dbReference type="Pfam" id="PF21671"/>
    </source>
</evidence>
<feature type="domain" description="Protein CPL1-like" evidence="3">
    <location>
        <begin position="235"/>
        <end position="292"/>
    </location>
</feature>
<evidence type="ECO:0000256" key="2">
    <source>
        <dbReference type="SAM" id="SignalP"/>
    </source>
</evidence>
<gene>
    <name evidence="4" type="primary">BQ5605_C030g10814</name>
    <name evidence="4" type="ORF">BQ5605_C030G10814</name>
</gene>
<dbReference type="AlphaFoldDB" id="A0A2X0PIY4"/>
<sequence>MQAWLALLCFLLLRFGLVKLGEVGATTSPTLRDGRDGRDGGGAAGLRRRSTVGQHVFVDSLSVGRTGIEVPSIINLLVTSSSPNVEEDEDDDDPNGIPAHHLSAESNRAPARSYSTPRSRPTAATDLHDNHSVFETPCTFVTTFLTCGDYFSVEEGLDHAVFCSPDGICGGKGAACGANQACARDLTCDYQKHRCVGLTQTRLSRTQARIEERRKSAAASCPPGSEICPNGAGGFQCIYTSSETTECGACLAMGGRDCHTIPHALATSCRTGDCLVHACFDGFEPSADGDQCHEVDGDGRDSVKISRADSKRMS</sequence>